<name>A0A0A9VMV3_LYGHE</name>
<evidence type="ECO:0000313" key="2">
    <source>
        <dbReference type="EMBL" id="JAQ17266.1"/>
    </source>
</evidence>
<organism evidence="1">
    <name type="scientific">Lygus hesperus</name>
    <name type="common">Western plant bug</name>
    <dbReference type="NCBI Taxonomy" id="30085"/>
    <lineage>
        <taxon>Eukaryota</taxon>
        <taxon>Metazoa</taxon>
        <taxon>Ecdysozoa</taxon>
        <taxon>Arthropoda</taxon>
        <taxon>Hexapoda</taxon>
        <taxon>Insecta</taxon>
        <taxon>Pterygota</taxon>
        <taxon>Neoptera</taxon>
        <taxon>Paraneoptera</taxon>
        <taxon>Hemiptera</taxon>
        <taxon>Heteroptera</taxon>
        <taxon>Panheteroptera</taxon>
        <taxon>Cimicomorpha</taxon>
        <taxon>Miridae</taxon>
        <taxon>Mirini</taxon>
        <taxon>Lygus</taxon>
    </lineage>
</organism>
<dbReference type="AlphaFoldDB" id="A0A0A9VMV3"/>
<sequence length="152" mass="15495">MVYICPYCNRHTPLYDLAVSEQMLIACRELPSSITHVTVGGDGTLVPIDILHSAEVGGEAFDVNAVNAAKRRRAHSASSVGSQSPSATVVTGAVGLADPATGSEEVGCGTVEAVSAVTSAPPVTDAAVTEDTTAAAKTSSTTVYEEVIDLCD</sequence>
<reference evidence="1" key="1">
    <citation type="journal article" date="2014" name="PLoS ONE">
        <title>Transcriptome-Based Identification of ABC Transporters in the Western Tarnished Plant Bug Lygus hesperus.</title>
        <authorList>
            <person name="Hull J.J."/>
            <person name="Chaney K."/>
            <person name="Geib S.M."/>
            <person name="Fabrick J.A."/>
            <person name="Brent C.S."/>
            <person name="Walsh D."/>
            <person name="Lavine L.C."/>
        </authorList>
    </citation>
    <scope>NUCLEOTIDE SEQUENCE</scope>
</reference>
<dbReference type="EMBL" id="GBHO01045697">
    <property type="protein sequence ID" value="JAF97906.1"/>
    <property type="molecule type" value="Transcribed_RNA"/>
</dbReference>
<evidence type="ECO:0000313" key="1">
    <source>
        <dbReference type="EMBL" id="JAF97906.1"/>
    </source>
</evidence>
<gene>
    <name evidence="1" type="ORF">CM83_100934</name>
    <name evidence="2" type="ORF">g.40682</name>
</gene>
<proteinExistence type="predicted"/>
<accession>A0A0A9VMV3</accession>
<dbReference type="EMBL" id="GDHC01001363">
    <property type="protein sequence ID" value="JAQ17266.1"/>
    <property type="molecule type" value="Transcribed_RNA"/>
</dbReference>
<reference evidence="1" key="2">
    <citation type="submission" date="2014-07" db="EMBL/GenBank/DDBJ databases">
        <authorList>
            <person name="Hull J."/>
        </authorList>
    </citation>
    <scope>NUCLEOTIDE SEQUENCE</scope>
</reference>
<protein>
    <submittedName>
        <fullName evidence="1">Uncharacterized protein</fullName>
    </submittedName>
</protein>
<reference evidence="2" key="3">
    <citation type="journal article" date="2016" name="Gigascience">
        <title>De novo construction of an expanded transcriptome assembly for the western tarnished plant bug, Lygus hesperus.</title>
        <authorList>
            <person name="Tassone E.E."/>
            <person name="Geib S.M."/>
            <person name="Hall B."/>
            <person name="Fabrick J.A."/>
            <person name="Brent C.S."/>
            <person name="Hull J.J."/>
        </authorList>
    </citation>
    <scope>NUCLEOTIDE SEQUENCE</scope>
</reference>